<keyword evidence="11 14" id="KW-0472">Membrane</keyword>
<dbReference type="PANTHER" id="PTHR32552:SF74">
    <property type="entry name" value="HYDROXAMATE SIDEROPHORE RECEPTOR FHUE"/>
    <property type="match status" value="1"/>
</dbReference>
<dbReference type="PROSITE" id="PS52016">
    <property type="entry name" value="TONB_DEPENDENT_REC_3"/>
    <property type="match status" value="1"/>
</dbReference>
<dbReference type="Gene3D" id="2.170.130.10">
    <property type="entry name" value="TonB-dependent receptor, plug domain"/>
    <property type="match status" value="1"/>
</dbReference>
<dbReference type="PROSITE" id="PS01156">
    <property type="entry name" value="TONB_DEPENDENT_REC_2"/>
    <property type="match status" value="1"/>
</dbReference>
<keyword evidence="8" id="KW-0408">Iron</keyword>
<dbReference type="InterPro" id="IPR039426">
    <property type="entry name" value="TonB-dep_rcpt-like"/>
</dbReference>
<dbReference type="Pfam" id="PF00593">
    <property type="entry name" value="TonB_dep_Rec_b-barrel"/>
    <property type="match status" value="1"/>
</dbReference>
<accession>A0A2G7T6F7</accession>
<evidence type="ECO:0000256" key="2">
    <source>
        <dbReference type="ARBA" id="ARBA00009810"/>
    </source>
</evidence>
<keyword evidence="6 14" id="KW-0812">Transmembrane</keyword>
<keyword evidence="10 15" id="KW-0798">TonB box</keyword>
<dbReference type="InterPro" id="IPR000531">
    <property type="entry name" value="Beta-barrel_TonB"/>
</dbReference>
<dbReference type="GO" id="GO:0009279">
    <property type="term" value="C:cell outer membrane"/>
    <property type="evidence" value="ECO:0007669"/>
    <property type="project" value="UniProtKB-SubCell"/>
</dbReference>
<keyword evidence="3 14" id="KW-0813">Transport</keyword>
<evidence type="ECO:0000313" key="18">
    <source>
        <dbReference type="EMBL" id="PII35471.1"/>
    </source>
</evidence>
<proteinExistence type="inferred from homology"/>
<dbReference type="GO" id="GO:0015891">
    <property type="term" value="P:siderophore transport"/>
    <property type="evidence" value="ECO:0007669"/>
    <property type="project" value="InterPro"/>
</dbReference>
<dbReference type="EMBL" id="PEKC01000045">
    <property type="protein sequence ID" value="PII35471.1"/>
    <property type="molecule type" value="Genomic_DNA"/>
</dbReference>
<evidence type="ECO:0000256" key="6">
    <source>
        <dbReference type="ARBA" id="ARBA00022692"/>
    </source>
</evidence>
<keyword evidence="7" id="KW-0732">Signal</keyword>
<evidence type="ECO:0000256" key="9">
    <source>
        <dbReference type="ARBA" id="ARBA00023065"/>
    </source>
</evidence>
<sequence>MSLPDSADRDAGPPRFSITSIALAVCVLGQCALARAAEERLPEVQVTGQAVKDRPTELTGGYAAPGVSVGTKLPATLRETPHSVSVITRQQIEDQNLHTLDEIMAQTPGVTVDLSGTGVIPAFYARGYPIEYFQYDGLPVQTGGASWSQPDMVMFDHVETLRGAAGLFNGAGQPGGVINLVRKRPTGDRRFTGSLGLGSWNAARAEIDYSTPLNADGSVRARLAAAHDQRDSHVRYASSRRDSLYGIVEADLGSATTVSLGAGHQTRDWVPPMMGVPRYADGGDLGLARSTFLSTPWTHWDFEATQVFADLSHSINADWQFKLAAVSDRESSALKYAYVSGAVDRATGLGPRLMGGANDYDNEQLSLDAMLSGAWQAWGRRHEVVLGANWYDRDARSQGGSLPGFGGIPVNVFDFDPAAYADPGAVQWTSDSRSRTRQYGIYGAARLKLADPLTLLLGGRWSWWRTDSVNQRTGAQTADYRQDGRFTPYAGLVFDLDSRWSLYTSYADIFRVQSNYRGEDGGGLPPVVGANYEAGIKGSLNDGRLQVALAAFRIVESNRAVAVSPVIVDSCCYAAQGKVQSQGFDAELAGQIAPGWQAMAGYTYNTSEYKRDPSYQGQSFRTFSPRHLLRLWTTYRLPGALNAWDLGGGINVQSGTYSEGGKPLVRATQGGYATASLRVGYRISPQWSAALNVSNLFDRSYYTRLGSGGFGPANFGNVYGEPRNVQVSLRGRF</sequence>
<keyword evidence="12 18" id="KW-0675">Receptor</keyword>
<dbReference type="Gene3D" id="2.40.170.20">
    <property type="entry name" value="TonB-dependent receptor, beta-barrel domain"/>
    <property type="match status" value="1"/>
</dbReference>
<comment type="similarity">
    <text evidence="2 14 15">Belongs to the TonB-dependent receptor family.</text>
</comment>
<evidence type="ECO:0000256" key="5">
    <source>
        <dbReference type="ARBA" id="ARBA00022496"/>
    </source>
</evidence>
<dbReference type="CDD" id="cd01347">
    <property type="entry name" value="ligand_gated_channel"/>
    <property type="match status" value="1"/>
</dbReference>
<dbReference type="AlphaFoldDB" id="A0A2G7T6F7"/>
<dbReference type="SUPFAM" id="SSF56935">
    <property type="entry name" value="Porins"/>
    <property type="match status" value="1"/>
</dbReference>
<dbReference type="InterPro" id="IPR037066">
    <property type="entry name" value="Plug_dom_sf"/>
</dbReference>
<dbReference type="GO" id="GO:0015344">
    <property type="term" value="F:siderophore uptake transmembrane transporter activity"/>
    <property type="evidence" value="ECO:0007669"/>
    <property type="project" value="TreeGrafter"/>
</dbReference>
<evidence type="ECO:0000256" key="15">
    <source>
        <dbReference type="RuleBase" id="RU003357"/>
    </source>
</evidence>
<evidence type="ECO:0000256" key="7">
    <source>
        <dbReference type="ARBA" id="ARBA00022729"/>
    </source>
</evidence>
<evidence type="ECO:0000256" key="1">
    <source>
        <dbReference type="ARBA" id="ARBA00004571"/>
    </source>
</evidence>
<comment type="caution">
    <text evidence="18">The sequence shown here is derived from an EMBL/GenBank/DDBJ whole genome shotgun (WGS) entry which is preliminary data.</text>
</comment>
<evidence type="ECO:0000256" key="12">
    <source>
        <dbReference type="ARBA" id="ARBA00023170"/>
    </source>
</evidence>
<keyword evidence="9" id="KW-0406">Ion transport</keyword>
<dbReference type="InterPro" id="IPR012910">
    <property type="entry name" value="Plug_dom"/>
</dbReference>
<feature type="domain" description="TonB-dependent receptor-like beta-barrel" evidence="16">
    <location>
        <begin position="281"/>
        <end position="696"/>
    </location>
</feature>
<dbReference type="NCBIfam" id="TIGR01783">
    <property type="entry name" value="TonB-siderophor"/>
    <property type="match status" value="1"/>
</dbReference>
<evidence type="ECO:0000256" key="8">
    <source>
        <dbReference type="ARBA" id="ARBA00023004"/>
    </source>
</evidence>
<dbReference type="InterPro" id="IPR010105">
    <property type="entry name" value="TonB_sidphr_rcpt"/>
</dbReference>
<comment type="subcellular location">
    <subcellularLocation>
        <location evidence="1 14">Cell outer membrane</location>
        <topology evidence="1 14">Multi-pass membrane protein</topology>
    </subcellularLocation>
</comment>
<evidence type="ECO:0000256" key="14">
    <source>
        <dbReference type="PROSITE-ProRule" id="PRU01360"/>
    </source>
</evidence>
<protein>
    <submittedName>
        <fullName evidence="18">TonB-dependent siderophore receptor</fullName>
    </submittedName>
</protein>
<dbReference type="PANTHER" id="PTHR32552">
    <property type="entry name" value="FERRICHROME IRON RECEPTOR-RELATED"/>
    <property type="match status" value="1"/>
</dbReference>
<keyword evidence="5" id="KW-0410">Iron transport</keyword>
<keyword evidence="4 14" id="KW-1134">Transmembrane beta strand</keyword>
<evidence type="ECO:0000256" key="4">
    <source>
        <dbReference type="ARBA" id="ARBA00022452"/>
    </source>
</evidence>
<name>A0A2G7T6F7_9FLAO</name>
<keyword evidence="13 14" id="KW-0998">Cell outer membrane</keyword>
<dbReference type="Pfam" id="PF07715">
    <property type="entry name" value="Plug"/>
    <property type="match status" value="1"/>
</dbReference>
<dbReference type="FunFam" id="2.170.130.10:FF:000010">
    <property type="entry name" value="Ferripyoverdine receptor"/>
    <property type="match status" value="1"/>
</dbReference>
<feature type="domain" description="TonB-dependent receptor plug" evidence="17">
    <location>
        <begin position="77"/>
        <end position="177"/>
    </location>
</feature>
<dbReference type="GO" id="GO:0038023">
    <property type="term" value="F:signaling receptor activity"/>
    <property type="evidence" value="ECO:0007669"/>
    <property type="project" value="InterPro"/>
</dbReference>
<evidence type="ECO:0000256" key="11">
    <source>
        <dbReference type="ARBA" id="ARBA00023136"/>
    </source>
</evidence>
<evidence type="ECO:0000259" key="16">
    <source>
        <dbReference type="Pfam" id="PF00593"/>
    </source>
</evidence>
<dbReference type="InterPro" id="IPR036942">
    <property type="entry name" value="Beta-barrel_TonB_sf"/>
</dbReference>
<evidence type="ECO:0000259" key="17">
    <source>
        <dbReference type="Pfam" id="PF07715"/>
    </source>
</evidence>
<reference evidence="18" key="1">
    <citation type="submission" date="2017-10" db="EMBL/GenBank/DDBJ databases">
        <title>Chryseobacterium sp. B5 is a hydrocarbonoclastic and plant growth promoting bacterium.</title>
        <authorList>
            <person name="Thijs S."/>
            <person name="Gkorezis P."/>
            <person name="Van Hamme J."/>
        </authorList>
    </citation>
    <scope>NUCLEOTIDE SEQUENCE</scope>
    <source>
        <strain evidence="18">B5</strain>
    </source>
</reference>
<evidence type="ECO:0000256" key="10">
    <source>
        <dbReference type="ARBA" id="ARBA00023077"/>
    </source>
</evidence>
<gene>
    <name evidence="18" type="ORF">CTI11_13735</name>
</gene>
<evidence type="ECO:0000256" key="3">
    <source>
        <dbReference type="ARBA" id="ARBA00022448"/>
    </source>
</evidence>
<organism evidence="18">
    <name type="scientific">Chryseobacterium sp. B5</name>
    <dbReference type="NCBI Taxonomy" id="2050562"/>
    <lineage>
        <taxon>Bacteria</taxon>
        <taxon>Pseudomonadati</taxon>
        <taxon>Bacteroidota</taxon>
        <taxon>Flavobacteriia</taxon>
        <taxon>Flavobacteriales</taxon>
        <taxon>Weeksellaceae</taxon>
        <taxon>Chryseobacterium group</taxon>
        <taxon>Chryseobacterium</taxon>
    </lineage>
</organism>
<evidence type="ECO:0000256" key="13">
    <source>
        <dbReference type="ARBA" id="ARBA00023237"/>
    </source>
</evidence>
<dbReference type="InterPro" id="IPR010917">
    <property type="entry name" value="TonB_rcpt_CS"/>
</dbReference>